<comment type="pathway">
    <text evidence="1">Cofactor biosynthesis; pyrroloquinoline quinone biosynthesis.</text>
</comment>
<organism evidence="4 5">
    <name type="scientific">Acidocella aromatica</name>
    <dbReference type="NCBI Taxonomy" id="1303579"/>
    <lineage>
        <taxon>Bacteria</taxon>
        <taxon>Pseudomonadati</taxon>
        <taxon>Pseudomonadota</taxon>
        <taxon>Alphaproteobacteria</taxon>
        <taxon>Acetobacterales</taxon>
        <taxon>Acidocellaceae</taxon>
        <taxon>Acidocella</taxon>
    </lineage>
</organism>
<keyword evidence="3" id="KW-0884">PQQ biosynthesis</keyword>
<proteinExistence type="predicted"/>
<keyword evidence="5" id="KW-1185">Reference proteome</keyword>
<accession>A0A840VIT0</accession>
<dbReference type="RefSeq" id="WP_183265166.1">
    <property type="nucleotide sequence ID" value="NZ_JACHFJ010000001.1"/>
</dbReference>
<evidence type="ECO:0000256" key="1">
    <source>
        <dbReference type="ARBA" id="ARBA00004886"/>
    </source>
</evidence>
<dbReference type="EMBL" id="JACHFJ010000001">
    <property type="protein sequence ID" value="MBB5372179.1"/>
    <property type="molecule type" value="Genomic_DNA"/>
</dbReference>
<evidence type="ECO:0000256" key="3">
    <source>
        <dbReference type="ARBA" id="ARBA00022905"/>
    </source>
</evidence>
<dbReference type="Gene3D" id="1.10.10.1150">
    <property type="entry name" value="Coenzyme PQQ synthesis protein D (PqqD)"/>
    <property type="match status" value="1"/>
</dbReference>
<dbReference type="GO" id="GO:0018189">
    <property type="term" value="P:pyrroloquinoline quinone biosynthetic process"/>
    <property type="evidence" value="ECO:0007669"/>
    <property type="project" value="UniProtKB-UniPathway"/>
</dbReference>
<evidence type="ECO:0000313" key="4">
    <source>
        <dbReference type="EMBL" id="MBB5372179.1"/>
    </source>
</evidence>
<dbReference type="Proteomes" id="UP000553706">
    <property type="component" value="Unassembled WGS sequence"/>
</dbReference>
<reference evidence="4 5" key="1">
    <citation type="submission" date="2020-08" db="EMBL/GenBank/DDBJ databases">
        <title>Genomic Encyclopedia of Type Strains, Phase IV (KMG-IV): sequencing the most valuable type-strain genomes for metagenomic binning, comparative biology and taxonomic classification.</title>
        <authorList>
            <person name="Goeker M."/>
        </authorList>
    </citation>
    <scope>NUCLEOTIDE SEQUENCE [LARGE SCALE GENOMIC DNA]</scope>
    <source>
        <strain evidence="4 5">DSM 27026</strain>
    </source>
</reference>
<comment type="caution">
    <text evidence="4">The sequence shown here is derived from an EMBL/GenBank/DDBJ whole genome shotgun (WGS) entry which is preliminary data.</text>
</comment>
<dbReference type="GO" id="GO:0048038">
    <property type="term" value="F:quinone binding"/>
    <property type="evidence" value="ECO:0007669"/>
    <property type="project" value="InterPro"/>
</dbReference>
<comment type="subunit">
    <text evidence="2">Monomer. Interacts with PqqE.</text>
</comment>
<sequence length="92" mass="9953">MTALALEAVPRLKPGVRRRYDAARGQHILLAPERVLVLDDIANAVLEKLDGATAIDALCAALAKQYETEVETVQADVLELLADLRDKGMITA</sequence>
<evidence type="ECO:0000256" key="2">
    <source>
        <dbReference type="ARBA" id="ARBA00011741"/>
    </source>
</evidence>
<protein>
    <submittedName>
        <fullName evidence="4">Pyrroloquinoline quinone biosynthesis protein D</fullName>
    </submittedName>
</protein>
<dbReference type="InterPro" id="IPR008792">
    <property type="entry name" value="PQQD"/>
</dbReference>
<dbReference type="InterPro" id="IPR022479">
    <property type="entry name" value="PqqD_bac"/>
</dbReference>
<gene>
    <name evidence="4" type="ORF">HNP71_000403</name>
</gene>
<dbReference type="AlphaFoldDB" id="A0A840VIT0"/>
<dbReference type="InterPro" id="IPR041881">
    <property type="entry name" value="PqqD_sf"/>
</dbReference>
<dbReference type="Pfam" id="PF05402">
    <property type="entry name" value="PqqD"/>
    <property type="match status" value="1"/>
</dbReference>
<dbReference type="NCBIfam" id="TIGR03859">
    <property type="entry name" value="PQQ_PqqD"/>
    <property type="match status" value="1"/>
</dbReference>
<evidence type="ECO:0000313" key="5">
    <source>
        <dbReference type="Proteomes" id="UP000553706"/>
    </source>
</evidence>
<name>A0A840VIT0_9PROT</name>
<dbReference type="UniPathway" id="UPA00539"/>